<dbReference type="InParanoid" id="A0A1Y2AZ12"/>
<dbReference type="InterPro" id="IPR029055">
    <property type="entry name" value="Ntn_hydrolases_N"/>
</dbReference>
<dbReference type="EMBL" id="MCFC01000036">
    <property type="protein sequence ID" value="ORY27813.1"/>
    <property type="molecule type" value="Genomic_DNA"/>
</dbReference>
<evidence type="ECO:0000259" key="3">
    <source>
        <dbReference type="PROSITE" id="PS51278"/>
    </source>
</evidence>
<comment type="caution">
    <text evidence="4">The sequence shown here is derived from an EMBL/GenBank/DDBJ whole genome shotgun (WGS) entry which is preliminary data.</text>
</comment>
<accession>A0A1Y2AZ12</accession>
<evidence type="ECO:0000313" key="5">
    <source>
        <dbReference type="Proteomes" id="UP000193986"/>
    </source>
</evidence>
<dbReference type="GO" id="GO:0006751">
    <property type="term" value="P:glutathione catabolic process"/>
    <property type="evidence" value="ECO:0007669"/>
    <property type="project" value="TreeGrafter"/>
</dbReference>
<dbReference type="Proteomes" id="UP000193986">
    <property type="component" value="Unassembled WGS sequence"/>
</dbReference>
<dbReference type="GO" id="GO:0016740">
    <property type="term" value="F:transferase activity"/>
    <property type="evidence" value="ECO:0007669"/>
    <property type="project" value="UniProtKB-KW"/>
</dbReference>
<dbReference type="PROSITE" id="PS51278">
    <property type="entry name" value="GATASE_TYPE_2"/>
    <property type="match status" value="1"/>
</dbReference>
<evidence type="ECO:0000313" key="4">
    <source>
        <dbReference type="EMBL" id="ORY27813.1"/>
    </source>
</evidence>
<dbReference type="OrthoDB" id="444432at2759"/>
<dbReference type="GO" id="GO:0005737">
    <property type="term" value="C:cytoplasm"/>
    <property type="evidence" value="ECO:0007669"/>
    <property type="project" value="TreeGrafter"/>
</dbReference>
<dbReference type="InterPro" id="IPR026869">
    <property type="entry name" value="EgtC-like"/>
</dbReference>
<dbReference type="PANTHER" id="PTHR43187">
    <property type="entry name" value="GLUTAMINE AMIDOTRANSFERASE DUG3-RELATED"/>
    <property type="match status" value="1"/>
</dbReference>
<organism evidence="4 5">
    <name type="scientific">Naematelia encephala</name>
    <dbReference type="NCBI Taxonomy" id="71784"/>
    <lineage>
        <taxon>Eukaryota</taxon>
        <taxon>Fungi</taxon>
        <taxon>Dikarya</taxon>
        <taxon>Basidiomycota</taxon>
        <taxon>Agaricomycotina</taxon>
        <taxon>Tremellomycetes</taxon>
        <taxon>Tremellales</taxon>
        <taxon>Naemateliaceae</taxon>
        <taxon>Naematelia</taxon>
    </lineage>
</organism>
<dbReference type="InterPro" id="IPR052373">
    <property type="entry name" value="Gamma-glu_amide_hydrolase"/>
</dbReference>
<dbReference type="CDD" id="cd01908">
    <property type="entry name" value="YafJ"/>
    <property type="match status" value="1"/>
</dbReference>
<proteinExistence type="predicted"/>
<dbReference type="GO" id="GO:0061672">
    <property type="term" value="C:glutathione hydrolase complex"/>
    <property type="evidence" value="ECO:0007669"/>
    <property type="project" value="TreeGrafter"/>
</dbReference>
<dbReference type="STRING" id="71784.A0A1Y2AZ12"/>
<keyword evidence="1 4" id="KW-0315">Glutamine amidotransferase</keyword>
<evidence type="ECO:0000256" key="1">
    <source>
        <dbReference type="ARBA" id="ARBA00022962"/>
    </source>
</evidence>
<dbReference type="SUPFAM" id="SSF56235">
    <property type="entry name" value="N-terminal nucleophile aminohydrolases (Ntn hydrolases)"/>
    <property type="match status" value="1"/>
</dbReference>
<gene>
    <name evidence="4" type="ORF">BCR39DRAFT_483280</name>
</gene>
<keyword evidence="5" id="KW-1185">Reference proteome</keyword>
<reference evidence="4 5" key="1">
    <citation type="submission" date="2016-07" db="EMBL/GenBank/DDBJ databases">
        <title>Pervasive Adenine N6-methylation of Active Genes in Fungi.</title>
        <authorList>
            <consortium name="DOE Joint Genome Institute"/>
            <person name="Mondo S.J."/>
            <person name="Dannebaum R.O."/>
            <person name="Kuo R.C."/>
            <person name="Labutti K."/>
            <person name="Haridas S."/>
            <person name="Kuo A."/>
            <person name="Salamov A."/>
            <person name="Ahrendt S.R."/>
            <person name="Lipzen A."/>
            <person name="Sullivan W."/>
            <person name="Andreopoulos W.B."/>
            <person name="Clum A."/>
            <person name="Lindquist E."/>
            <person name="Daum C."/>
            <person name="Ramamoorthy G.K."/>
            <person name="Gryganskyi A."/>
            <person name="Culley D."/>
            <person name="Magnuson J.K."/>
            <person name="James T.Y."/>
            <person name="O'Malley M.A."/>
            <person name="Stajich J.E."/>
            <person name="Spatafora J.W."/>
            <person name="Visel A."/>
            <person name="Grigoriev I.V."/>
        </authorList>
    </citation>
    <scope>NUCLEOTIDE SEQUENCE [LARGE SCALE GENOMIC DNA]</scope>
    <source>
        <strain evidence="4 5">68-887.2</strain>
    </source>
</reference>
<dbReference type="InterPro" id="IPR017932">
    <property type="entry name" value="GATase_2_dom"/>
</dbReference>
<dbReference type="GO" id="GO:0008242">
    <property type="term" value="F:omega peptidase activity"/>
    <property type="evidence" value="ECO:0007669"/>
    <property type="project" value="TreeGrafter"/>
</dbReference>
<dbReference type="AlphaFoldDB" id="A0A1Y2AZ12"/>
<feature type="region of interest" description="Disordered" evidence="2">
    <location>
        <begin position="46"/>
        <end position="67"/>
    </location>
</feature>
<name>A0A1Y2AZ12_9TREE</name>
<evidence type="ECO:0000256" key="2">
    <source>
        <dbReference type="SAM" id="MobiDB-lite"/>
    </source>
</evidence>
<dbReference type="PANTHER" id="PTHR43187:SF1">
    <property type="entry name" value="GLUTAMINE AMIDOTRANSFERASE DUG3-RELATED"/>
    <property type="match status" value="1"/>
</dbReference>
<feature type="region of interest" description="Disordered" evidence="2">
    <location>
        <begin position="278"/>
        <end position="306"/>
    </location>
</feature>
<protein>
    <submittedName>
        <fullName evidence="4">Glutamine amidotransferase class-II</fullName>
    </submittedName>
</protein>
<sequence>MCRWFAYLGDEPQLLEDVLLRPSHSLVKQIDEHFLPSGHLAFSPDTSKSAIAPSSANDTGSPNPQTNMDGFGVGWWSDAYETYENGTTGTAAFRPVVYKNTRPPLNDIVLHNLARGTEAKALVAHIRAGTGLTPVVETNCHPYTFGRHLFCHNGTLGSFHLFKATLLGSLPIRYQVAILGTTDSEHIAALYFYHLCGADGDWGNLYPVAEMAQAMRKTISRLEELKADAEKGSQIEHNALNLLVSSGASLVAIRYASPSGHEPPSLYLSTRAGATLNRKFKGHPDSGKPGAVLSEGDREQEEHGRHVIVASEPTTFDADEWELIKPGEVVSVREDMAMNRAGLCWQMTEE</sequence>
<keyword evidence="4" id="KW-0808">Transferase</keyword>
<dbReference type="Pfam" id="PF13230">
    <property type="entry name" value="GATase_4"/>
    <property type="match status" value="1"/>
</dbReference>
<feature type="compositionally biased region" description="Basic and acidic residues" evidence="2">
    <location>
        <begin position="295"/>
        <end position="305"/>
    </location>
</feature>
<dbReference type="Gene3D" id="3.60.20.10">
    <property type="entry name" value="Glutamine Phosphoribosylpyrophosphate, subunit 1, domain 1"/>
    <property type="match status" value="1"/>
</dbReference>
<feature type="domain" description="Glutamine amidotransferase type-2" evidence="3">
    <location>
        <begin position="2"/>
        <end position="335"/>
    </location>
</feature>